<accession>A0ABS8SNR6</accession>
<dbReference type="EMBL" id="JACEIK010000652">
    <property type="protein sequence ID" value="MCD7460428.1"/>
    <property type="molecule type" value="Genomic_DNA"/>
</dbReference>
<dbReference type="Proteomes" id="UP000823775">
    <property type="component" value="Unassembled WGS sequence"/>
</dbReference>
<sequence>MAQLESVLKEKAGMVEQIHKKFKQTKYLVSLAEERAARSKEKIQEMRIATAKLNSLVGQRAKICCSVCSKGT</sequence>
<name>A0ABS8SNR6_DATST</name>
<reference evidence="1 2" key="1">
    <citation type="journal article" date="2021" name="BMC Genomics">
        <title>Datura genome reveals duplications of psychoactive alkaloid biosynthetic genes and high mutation rate following tissue culture.</title>
        <authorList>
            <person name="Rajewski A."/>
            <person name="Carter-House D."/>
            <person name="Stajich J."/>
            <person name="Litt A."/>
        </authorList>
    </citation>
    <scope>NUCLEOTIDE SEQUENCE [LARGE SCALE GENOMIC DNA]</scope>
    <source>
        <strain evidence="1">AR-01</strain>
    </source>
</reference>
<gene>
    <name evidence="1" type="ORF">HAX54_043524</name>
</gene>
<comment type="caution">
    <text evidence="1">The sequence shown here is derived from an EMBL/GenBank/DDBJ whole genome shotgun (WGS) entry which is preliminary data.</text>
</comment>
<keyword evidence="2" id="KW-1185">Reference proteome</keyword>
<protein>
    <submittedName>
        <fullName evidence="1">Uncharacterized protein</fullName>
    </submittedName>
</protein>
<evidence type="ECO:0000313" key="1">
    <source>
        <dbReference type="EMBL" id="MCD7460428.1"/>
    </source>
</evidence>
<proteinExistence type="predicted"/>
<evidence type="ECO:0000313" key="2">
    <source>
        <dbReference type="Proteomes" id="UP000823775"/>
    </source>
</evidence>
<organism evidence="1 2">
    <name type="scientific">Datura stramonium</name>
    <name type="common">Jimsonweed</name>
    <name type="synonym">Common thornapple</name>
    <dbReference type="NCBI Taxonomy" id="4076"/>
    <lineage>
        <taxon>Eukaryota</taxon>
        <taxon>Viridiplantae</taxon>
        <taxon>Streptophyta</taxon>
        <taxon>Embryophyta</taxon>
        <taxon>Tracheophyta</taxon>
        <taxon>Spermatophyta</taxon>
        <taxon>Magnoliopsida</taxon>
        <taxon>eudicotyledons</taxon>
        <taxon>Gunneridae</taxon>
        <taxon>Pentapetalae</taxon>
        <taxon>asterids</taxon>
        <taxon>lamiids</taxon>
        <taxon>Solanales</taxon>
        <taxon>Solanaceae</taxon>
        <taxon>Solanoideae</taxon>
        <taxon>Datureae</taxon>
        <taxon>Datura</taxon>
    </lineage>
</organism>